<evidence type="ECO:0000313" key="1">
    <source>
        <dbReference type="EMBL" id="MBR0655914.1"/>
    </source>
</evidence>
<gene>
    <name evidence="1" type="ORF">GXW79_12600</name>
</gene>
<dbReference type="EMBL" id="JAAEDH010000013">
    <property type="protein sequence ID" value="MBR0655914.1"/>
    <property type="molecule type" value="Genomic_DNA"/>
</dbReference>
<comment type="caution">
    <text evidence="1">The sequence shown here is derived from an EMBL/GenBank/DDBJ whole genome shotgun (WGS) entry which is preliminary data.</text>
</comment>
<dbReference type="AlphaFoldDB" id="A0AAF1K468"/>
<accession>A0AAF1K468</accession>
<evidence type="ECO:0000313" key="2">
    <source>
        <dbReference type="Proteomes" id="UP001196068"/>
    </source>
</evidence>
<evidence type="ECO:0008006" key="3">
    <source>
        <dbReference type="Google" id="ProtNLM"/>
    </source>
</evidence>
<dbReference type="Gene3D" id="1.10.1660.10">
    <property type="match status" value="1"/>
</dbReference>
<organism evidence="1 2">
    <name type="scientific">Plastoroseomonas arctica</name>
    <dbReference type="NCBI Taxonomy" id="1509237"/>
    <lineage>
        <taxon>Bacteria</taxon>
        <taxon>Pseudomonadati</taxon>
        <taxon>Pseudomonadota</taxon>
        <taxon>Alphaproteobacteria</taxon>
        <taxon>Acetobacterales</taxon>
        <taxon>Acetobacteraceae</taxon>
        <taxon>Plastoroseomonas</taxon>
    </lineage>
</organism>
<reference evidence="1" key="2">
    <citation type="journal article" date="2021" name="Syst. Appl. Microbiol.">
        <title>Roseomonas hellenica sp. nov., isolated from roots of wild-growing Alkanna tinctoria.</title>
        <authorList>
            <person name="Rat A."/>
            <person name="Naranjo H.D."/>
            <person name="Lebbe L."/>
            <person name="Cnockaert M."/>
            <person name="Krigas N."/>
            <person name="Grigoriadou K."/>
            <person name="Maloupa E."/>
            <person name="Willems A."/>
        </authorList>
    </citation>
    <scope>NUCLEOTIDE SEQUENCE</scope>
    <source>
        <strain evidence="1">LMG 28251</strain>
    </source>
</reference>
<protein>
    <recommendedName>
        <fullName evidence="3">Chaperone modulatory protein CbpM</fullName>
    </recommendedName>
</protein>
<dbReference type="RefSeq" id="WP_211874756.1">
    <property type="nucleotide sequence ID" value="NZ_JAAEDH010000013.1"/>
</dbReference>
<sequence length="85" mass="9728">MITIDLLCARFTPLAPEDVRRWVADGLLRPEEGEVFGEIDVERVRLIIDLRDTLDLGEDALPVVLGLLDQVYALRRQLRALTRED</sequence>
<keyword evidence="2" id="KW-1185">Reference proteome</keyword>
<reference evidence="1" key="1">
    <citation type="submission" date="2020-01" db="EMBL/GenBank/DDBJ databases">
        <authorList>
            <person name="Rat A."/>
        </authorList>
    </citation>
    <scope>NUCLEOTIDE SEQUENCE</scope>
    <source>
        <strain evidence="1">LMG 28251</strain>
    </source>
</reference>
<dbReference type="Proteomes" id="UP001196068">
    <property type="component" value="Unassembled WGS sequence"/>
</dbReference>
<proteinExistence type="predicted"/>
<name>A0AAF1K468_9PROT</name>